<dbReference type="EMBL" id="CM045880">
    <property type="protein sequence ID" value="KAI7938369.1"/>
    <property type="molecule type" value="Genomic_DNA"/>
</dbReference>
<sequence>MAETSQQSNKPSDSNSNSNSLLAQQPRNDFAELESSLPPLPDIGRSLPLQGPPDLDQGVSPSNVNPLAASLALASNMPTPVPAPIERFGMNRPPLAASAWNLFPFGQRTPASPPLVPIPSEVRQENTAVPMEGVVSTRQFDLAKAMLDHQWALFVVAQEARDFNLMRMALNQAIPSQDLLTNLVGREEMLRISEDWVARDELAHLDRSTSNSSGNLTQAQAPNLVGPPVIPTDSHPTANPNTAPPHQPVRRANHTNRNQRELRPTPEIQFLGRTHSVTRERLPPPPPPPISHQAYQDQSVALRPVMAPQIYANPPPQHHYGYQDHQLQYHQPYAHHPQQNHYPHPYAPHRHQGGGNRGPGRRQEDPTMRMVRMGESFNRVERILARSSPISSPLDRHNIPSIDSLSDLSLKEHFFNNLNSQFVPDTTFLIEDRLKDLFQEFLSKLSSTIHSFPNSVFHSCLTEFKSTLHKSVNEMIMSEIVPTLISEVLNHLKNDMNKVTSSVNIKDEIEPLKEFVKEHIETVQDILHVNDSQMQANIEQVRHDLKQLTQKQESQYTSLVEHLSSITEHENHRFDQIKRRLGDVGQTMNNLQTKINSHVVQELREPPPHLKYNNPFLNQPNIPPPVQQMETPVAVKSYQTTPAVEPTSAVIIEKKQAEWELLYPFIEHNIDKEVRKEIWKAVPRTTEWEKFNGELPYNHKLWLQNIDVFVRDYYLLDYMIISRLTTILTDTAKNWYSGMRSQHEDKSWAWWKNAIRNKFGTDNWKWTIQQAFEGDFFSLDNKKIHKWFNTQRERLRAYQPDLSEFLVCEKILKRCPGTLDHAVKCRYNKDPIHMNFEEMVIIVEAVLTGTARRNNNTPNHHQPFNRHSSAPSYPPKKNESPQQENEAKKAPTDPAQKGKGPSCFFCRLPGHLSKDCPKKRNRINNIDGDPNNNVAANEDENDNYDYDQPLGSEDGNVNHQQDSALVLAMHQHDLDDPLVNLGSFAIECELSPDISIAEIQATCHQPQTWSTDCQTSHVEDARLMRCKPDKGKAHLLGTQNLTNVLIEGKEYTCLLDSGASCSIISQKLLQTILPSWKEQLMPILQAKFHSCSDQLLPLGVIDLPLIFPHTKGSVRVQTEFVVMQNARMNYIIVGNDYLSLYGFDINNSKDRYFTIGNENKKKKFSFKSHHSEIMTPSTEISALHKQQNPLQEFVKKDLSEANINEQLTISQKDTLFSLLFRNQLAFATTDHPLGAIKGHEVHIKLTTERPYPPLLRRPPYPASPKSREALEEHIEELVRLDVLRKVGHNEVVEITTPVIIAWHNGKSRMVGDFRALNTYTAADRYPIPKITETLNNLAKAKYLTSMDVLKGFHQNVIAEDSKQFLRIILHKGIYEYLRMPFGIKNAPSHFQRMMDIEFRKEIDEKWVIIYIDDIIIMSSTWEEHLARIDRILQIVINMNMKISLKKCNFGFQEIKALGHIVSGITIGIDQNKVAAVLQKATPTNKKEIQSFLGFAGYYRQHIEKFAEIAKPLTELCRLEAVFEMTHQRVAAYELLKVRLTSAPLLLFPDWKLPFKLYVDASMTGLGAALHQVQIIDDIKREGPIVFISRQLKDSEGRYGASQLECLCLVWALDKLHYYLDGSVFEVITDCTALRSLLNMKTPNRHMLRWQIAIQEYRGNMTIVHREGNIHKNADGLSRWALPNDPSNPAYDPKDKDNDSRFPIMGIHISAFKNEFFETVKEGYNEDHNALILLRLLVNMDWVTSLSPGGAASYNACLVIVDRYSKSPIFVPCFKDDTAMDTAILFWNRVLPRTGIPRIIISDKDPKFTSEFWKGLHSMLGTKLSFSTAYHPQTDGLAERMIQTLEDMIRRFCAYGLEFKDNDGYTHDWVSLLPILEVAYSTSIHSTTGKAPALLEKGWLPNLPKDFLKPDSQVNIHPTALAYGKMFDKARIHAEQCITDATLYNKERWDKSHKQPEFKVGDQVLISTTNFTNLSGPRKTRDSFVGPFIIRALHGKNAVEVILTEALGRKHPTFPVSLVKPYHPSDTDKFPLRDHQRSVTPPIDTNTGSKIILKILREKRLRVDNRDVRMYLVRYKSLGADHDEWLTEQDIPEASVLLRKFRSAKRNQE</sequence>
<protein>
    <submittedName>
        <fullName evidence="1">Uncharacterized protein</fullName>
    </submittedName>
</protein>
<proteinExistence type="predicted"/>
<gene>
    <name evidence="1" type="ORF">MJO28_015289</name>
</gene>
<reference evidence="2" key="2">
    <citation type="journal article" date="2018" name="Mol. Plant Microbe Interact.">
        <title>Genome sequence resources for the wheat stripe rust pathogen (Puccinia striiformis f. sp. tritici) and the barley stripe rust pathogen (Puccinia striiformis f. sp. hordei).</title>
        <authorList>
            <person name="Xia C."/>
            <person name="Wang M."/>
            <person name="Yin C."/>
            <person name="Cornejo O.E."/>
            <person name="Hulbert S.H."/>
            <person name="Chen X."/>
        </authorList>
    </citation>
    <scope>NUCLEOTIDE SEQUENCE [LARGE SCALE GENOMIC DNA]</scope>
    <source>
        <strain evidence="2">93-210</strain>
    </source>
</reference>
<keyword evidence="2" id="KW-1185">Reference proteome</keyword>
<name>A0ACC0DTM7_9BASI</name>
<evidence type="ECO:0000313" key="2">
    <source>
        <dbReference type="Proteomes" id="UP001060170"/>
    </source>
</evidence>
<evidence type="ECO:0000313" key="1">
    <source>
        <dbReference type="EMBL" id="KAI7938369.1"/>
    </source>
</evidence>
<dbReference type="Proteomes" id="UP001060170">
    <property type="component" value="Chromosome 16"/>
</dbReference>
<reference evidence="2" key="1">
    <citation type="journal article" date="2018" name="BMC Genomics">
        <title>Genomic insights into host adaptation between the wheat stripe rust pathogen (Puccinia striiformis f. sp. tritici) and the barley stripe rust pathogen (Puccinia striiformis f. sp. hordei).</title>
        <authorList>
            <person name="Xia C."/>
            <person name="Wang M."/>
            <person name="Yin C."/>
            <person name="Cornejo O.E."/>
            <person name="Hulbert S.H."/>
            <person name="Chen X."/>
        </authorList>
    </citation>
    <scope>NUCLEOTIDE SEQUENCE [LARGE SCALE GENOMIC DNA]</scope>
    <source>
        <strain evidence="2">93-210</strain>
    </source>
</reference>
<organism evidence="1 2">
    <name type="scientific">Puccinia striiformis f. sp. tritici</name>
    <dbReference type="NCBI Taxonomy" id="168172"/>
    <lineage>
        <taxon>Eukaryota</taxon>
        <taxon>Fungi</taxon>
        <taxon>Dikarya</taxon>
        <taxon>Basidiomycota</taxon>
        <taxon>Pucciniomycotina</taxon>
        <taxon>Pucciniomycetes</taxon>
        <taxon>Pucciniales</taxon>
        <taxon>Pucciniaceae</taxon>
        <taxon>Puccinia</taxon>
    </lineage>
</organism>
<accession>A0ACC0DTM7</accession>
<comment type="caution">
    <text evidence="1">The sequence shown here is derived from an EMBL/GenBank/DDBJ whole genome shotgun (WGS) entry which is preliminary data.</text>
</comment>
<reference evidence="1 2" key="3">
    <citation type="journal article" date="2022" name="Microbiol. Spectr.">
        <title>Folding features and dynamics of 3D genome architecture in plant fungal pathogens.</title>
        <authorList>
            <person name="Xia C."/>
        </authorList>
    </citation>
    <scope>NUCLEOTIDE SEQUENCE [LARGE SCALE GENOMIC DNA]</scope>
    <source>
        <strain evidence="1 2">93-210</strain>
    </source>
</reference>